<reference evidence="2 3" key="1">
    <citation type="submission" date="2023-03" db="EMBL/GenBank/DDBJ databases">
        <authorList>
            <person name="Kaur S."/>
            <person name="Espinosa-Saiz D."/>
            <person name="Velazquez E."/>
            <person name="Menendez E."/>
            <person name="diCenzo G.C."/>
        </authorList>
    </citation>
    <scope>NUCLEOTIDE SEQUENCE [LARGE SCALE GENOMIC DNA]</scope>
    <source>
        <strain evidence="2 3">LMG 24692</strain>
    </source>
</reference>
<organism evidence="2 3">
    <name type="scientific">Sinorhizobium garamanticum</name>
    <dbReference type="NCBI Taxonomy" id="680247"/>
    <lineage>
        <taxon>Bacteria</taxon>
        <taxon>Pseudomonadati</taxon>
        <taxon>Pseudomonadota</taxon>
        <taxon>Alphaproteobacteria</taxon>
        <taxon>Hyphomicrobiales</taxon>
        <taxon>Rhizobiaceae</taxon>
        <taxon>Sinorhizobium/Ensifer group</taxon>
        <taxon>Sinorhizobium</taxon>
    </lineage>
</organism>
<sequence length="423" mass="46690">MASADVVPAAKSAGQRRHLSTAFPWIGDALTVVVSIAVVIIGSELSLRLFPSLQIPVGESEYVFCGAPRTRHQPHARYGFTEIPGNNYFERYSSFDPWNPVKINADGFRDNASGNGEPVIVLGDSFVRGSLVRESETFSALLNAWHPQLLFKNYGTGGYGQPNEIRLYEDKGRTIPHKLLIVGFSLSTDIEDNAERAVLTPSSVDINFEPAGSSPKYAGLLLETHLFLWKNSKLYNWVYSTLLRPYVGNSDSRQDIDDALELTKRLFGRLAAKAQGNGADLLVVILPGWAEMAGRDDGLQPARQREMIENLAATTPSMFVVDPTARLAAADPTKTFGVVDKHLSPLGHFLVAEVIDEWLLSEWRGRKTVRKSQHSFTPGPPVEPDCGQLSKANRSYSAARPIGRAALWHFELLHDFVLKPIPI</sequence>
<keyword evidence="1" id="KW-0812">Transmembrane</keyword>
<keyword evidence="1" id="KW-0472">Membrane</keyword>
<accession>A0ABY8D9X5</accession>
<keyword evidence="1" id="KW-1133">Transmembrane helix</keyword>
<evidence type="ECO:0000313" key="3">
    <source>
        <dbReference type="Proteomes" id="UP001229355"/>
    </source>
</evidence>
<dbReference type="EMBL" id="CP120373">
    <property type="protein sequence ID" value="WEX85841.1"/>
    <property type="molecule type" value="Genomic_DNA"/>
</dbReference>
<dbReference type="SUPFAM" id="SSF52266">
    <property type="entry name" value="SGNH hydrolase"/>
    <property type="match status" value="1"/>
</dbReference>
<evidence type="ECO:0000256" key="1">
    <source>
        <dbReference type="SAM" id="Phobius"/>
    </source>
</evidence>
<evidence type="ECO:0000313" key="2">
    <source>
        <dbReference type="EMBL" id="WEX85841.1"/>
    </source>
</evidence>
<proteinExistence type="predicted"/>
<protein>
    <recommendedName>
        <fullName evidence="4">SGNH hydrolase-type esterase domain-containing protein</fullName>
    </recommendedName>
</protein>
<name>A0ABY8D9X5_9HYPH</name>
<evidence type="ECO:0008006" key="4">
    <source>
        <dbReference type="Google" id="ProtNLM"/>
    </source>
</evidence>
<dbReference type="RefSeq" id="WP_280657924.1">
    <property type="nucleotide sequence ID" value="NZ_CP120373.1"/>
</dbReference>
<keyword evidence="3" id="KW-1185">Reference proteome</keyword>
<feature type="transmembrane region" description="Helical" evidence="1">
    <location>
        <begin position="22"/>
        <end position="42"/>
    </location>
</feature>
<gene>
    <name evidence="2" type="ORF">PZN02_002076</name>
</gene>
<dbReference type="Proteomes" id="UP001229355">
    <property type="component" value="Chromosome 1"/>
</dbReference>